<dbReference type="OrthoDB" id="3244253at2759"/>
<proteinExistence type="predicted"/>
<dbReference type="EMBL" id="KZ084103">
    <property type="protein sequence ID" value="OSD02725.1"/>
    <property type="molecule type" value="Genomic_DNA"/>
</dbReference>
<protein>
    <submittedName>
        <fullName evidence="3">Uncharacterized protein</fullName>
    </submittedName>
</protein>
<gene>
    <name evidence="3" type="ORF">PYCCODRAFT_1477385</name>
</gene>
<feature type="compositionally biased region" description="Polar residues" evidence="1">
    <location>
        <begin position="144"/>
        <end position="154"/>
    </location>
</feature>
<evidence type="ECO:0000256" key="1">
    <source>
        <dbReference type="SAM" id="MobiDB-lite"/>
    </source>
</evidence>
<keyword evidence="2" id="KW-0812">Transmembrane</keyword>
<dbReference type="Proteomes" id="UP000193067">
    <property type="component" value="Unassembled WGS sequence"/>
</dbReference>
<feature type="region of interest" description="Disordered" evidence="1">
    <location>
        <begin position="144"/>
        <end position="223"/>
    </location>
</feature>
<feature type="region of interest" description="Disordered" evidence="1">
    <location>
        <begin position="1"/>
        <end position="20"/>
    </location>
</feature>
<reference evidence="3 4" key="1">
    <citation type="journal article" date="2015" name="Biotechnol. Biofuels">
        <title>Enhanced degradation of softwood versus hardwood by the white-rot fungus Pycnoporus coccineus.</title>
        <authorList>
            <person name="Couturier M."/>
            <person name="Navarro D."/>
            <person name="Chevret D."/>
            <person name="Henrissat B."/>
            <person name="Piumi F."/>
            <person name="Ruiz-Duenas F.J."/>
            <person name="Martinez A.T."/>
            <person name="Grigoriev I.V."/>
            <person name="Riley R."/>
            <person name="Lipzen A."/>
            <person name="Berrin J.G."/>
            <person name="Master E.R."/>
            <person name="Rosso M.N."/>
        </authorList>
    </citation>
    <scope>NUCLEOTIDE SEQUENCE [LARGE SCALE GENOMIC DNA]</scope>
    <source>
        <strain evidence="3 4">BRFM310</strain>
    </source>
</reference>
<sequence length="330" mass="35318">MPATPTNATQSSDSSLTAPASTLTKTAVEATHPIITTTITTGGTGTLPTVAAVSQPDHSNVPVAAIAGGTAAGVVLALVVVVGWAWWGKCIKRKKAKEIKEALAVLEVRENTRKNASSLSHPASQYRPAFSLRGHDRKVTFVSTAPSSGQSTLKGTLDSKAGREKAAMQKTVPRPPTPVAVKDSTQSKVEKPEPPLPPPVPRRNPTRGRAPVESTVSTAPSSYAQHRLVHQPSTLSSGSVYSTQSAIEERQTSGVPSSLLLALGNEDIRRSLLANYLPWNRHRNSTASQNRLSEYSTGSFYSQFDEQPWEPVGYAIGDEEELTRQSRHEV</sequence>
<keyword evidence="2" id="KW-0472">Membrane</keyword>
<evidence type="ECO:0000313" key="4">
    <source>
        <dbReference type="Proteomes" id="UP000193067"/>
    </source>
</evidence>
<keyword evidence="4" id="KW-1185">Reference proteome</keyword>
<accession>A0A1Y2INN2</accession>
<evidence type="ECO:0000256" key="2">
    <source>
        <dbReference type="SAM" id="Phobius"/>
    </source>
</evidence>
<dbReference type="STRING" id="1353009.A0A1Y2INN2"/>
<feature type="compositionally biased region" description="Polar residues" evidence="1">
    <location>
        <begin position="214"/>
        <end position="223"/>
    </location>
</feature>
<feature type="transmembrane region" description="Helical" evidence="2">
    <location>
        <begin position="63"/>
        <end position="87"/>
    </location>
</feature>
<organism evidence="3 4">
    <name type="scientific">Trametes coccinea (strain BRFM310)</name>
    <name type="common">Pycnoporus coccineus</name>
    <dbReference type="NCBI Taxonomy" id="1353009"/>
    <lineage>
        <taxon>Eukaryota</taxon>
        <taxon>Fungi</taxon>
        <taxon>Dikarya</taxon>
        <taxon>Basidiomycota</taxon>
        <taxon>Agaricomycotina</taxon>
        <taxon>Agaricomycetes</taxon>
        <taxon>Polyporales</taxon>
        <taxon>Polyporaceae</taxon>
        <taxon>Trametes</taxon>
    </lineage>
</organism>
<keyword evidence="2" id="KW-1133">Transmembrane helix</keyword>
<evidence type="ECO:0000313" key="3">
    <source>
        <dbReference type="EMBL" id="OSD02725.1"/>
    </source>
</evidence>
<dbReference type="AlphaFoldDB" id="A0A1Y2INN2"/>
<name>A0A1Y2INN2_TRAC3</name>